<name>A0A812MEG5_SYMPI</name>
<comment type="caution">
    <text evidence="1">The sequence shown here is derived from an EMBL/GenBank/DDBJ whole genome shotgun (WGS) entry which is preliminary data.</text>
</comment>
<proteinExistence type="predicted"/>
<organism evidence="1 2">
    <name type="scientific">Symbiodinium pilosum</name>
    <name type="common">Dinoflagellate</name>
    <dbReference type="NCBI Taxonomy" id="2952"/>
    <lineage>
        <taxon>Eukaryota</taxon>
        <taxon>Sar</taxon>
        <taxon>Alveolata</taxon>
        <taxon>Dinophyceae</taxon>
        <taxon>Suessiales</taxon>
        <taxon>Symbiodiniaceae</taxon>
        <taxon>Symbiodinium</taxon>
    </lineage>
</organism>
<sequence length="189" mass="20726">MKGMAEKAAASIIRVSAAVAAGKESMMAVYTDVKMVHDFMKDQDVATLTNDILPSEMVLLVEKHNTQVQPLQDTIAGLKSLRDHEALLHCFISRLSDFKGVVDAEAVKVLENAHEQAPKSIDFAGASFSFMALELFLRDRSNGGSLIKDVNGFLKFATAQLYLPRKDQPAKASMLLDKLLKALWAMTIS</sequence>
<evidence type="ECO:0000313" key="2">
    <source>
        <dbReference type="Proteomes" id="UP000649617"/>
    </source>
</evidence>
<accession>A0A812MEG5</accession>
<dbReference type="Proteomes" id="UP000649617">
    <property type="component" value="Unassembled WGS sequence"/>
</dbReference>
<dbReference type="EMBL" id="CAJNIZ010007958">
    <property type="protein sequence ID" value="CAE7262867.1"/>
    <property type="molecule type" value="Genomic_DNA"/>
</dbReference>
<dbReference type="OrthoDB" id="442219at2759"/>
<gene>
    <name evidence="1" type="ORF">SPIL2461_LOCUS5572</name>
</gene>
<dbReference type="AlphaFoldDB" id="A0A812MEG5"/>
<reference evidence="1" key="1">
    <citation type="submission" date="2021-02" db="EMBL/GenBank/DDBJ databases">
        <authorList>
            <person name="Dougan E. K."/>
            <person name="Rhodes N."/>
            <person name="Thang M."/>
            <person name="Chan C."/>
        </authorList>
    </citation>
    <scope>NUCLEOTIDE SEQUENCE</scope>
</reference>
<protein>
    <submittedName>
        <fullName evidence="1">Uncharacterized protein</fullName>
    </submittedName>
</protein>
<evidence type="ECO:0000313" key="1">
    <source>
        <dbReference type="EMBL" id="CAE7262867.1"/>
    </source>
</evidence>
<keyword evidence="2" id="KW-1185">Reference proteome</keyword>